<evidence type="ECO:0000313" key="3">
    <source>
        <dbReference type="Proteomes" id="UP000294847"/>
    </source>
</evidence>
<feature type="compositionally biased region" description="Low complexity" evidence="1">
    <location>
        <begin position="53"/>
        <end position="68"/>
    </location>
</feature>
<sequence length="419" mass="44596">MSGYTAEQLAVARELSAGYSSRSSRSRNKATGRSGGGISGSSYPTRASMLRPQASSFASSGGQASGSGRFTLRGNGASRVTAPATNSRDSGRPTRETQPVNVPKGRTFASPLTNPNYSPTNVPRAQGHTPKVSDCTASATEAVGASYICGNHGNTPGVARLVHLHASPPMAADTEVTSNRRSAQFRDQIKSAPQVPGSAAAPTEGKKLDASYAATSDPPSKDMSEPDHWSSPDIPTTGSSHPGIIEVEVAEGQKAKIDTSQPVIWNWMSGESPRARPPTVFAENPESPYGDLADIFSKKPLGRRPQSPILEPIVYFDHNLPPPVVEYYQSPSEQSTNRPYNLVQGTTAEERQRPVPAELQHENCTCNRDPSTVKGLGGSRFSQGETRPLGNQNRFTGACPVHYEQIVHKLGATLSSFTL</sequence>
<accession>A0A4P7NBT7</accession>
<proteinExistence type="predicted"/>
<evidence type="ECO:0000256" key="1">
    <source>
        <dbReference type="SAM" id="MobiDB-lite"/>
    </source>
</evidence>
<organism evidence="2 3">
    <name type="scientific">Pyricularia oryzae</name>
    <name type="common">Rice blast fungus</name>
    <name type="synonym">Magnaporthe oryzae</name>
    <dbReference type="NCBI Taxonomy" id="318829"/>
    <lineage>
        <taxon>Eukaryota</taxon>
        <taxon>Fungi</taxon>
        <taxon>Dikarya</taxon>
        <taxon>Ascomycota</taxon>
        <taxon>Pezizomycotina</taxon>
        <taxon>Sordariomycetes</taxon>
        <taxon>Sordariomycetidae</taxon>
        <taxon>Magnaporthales</taxon>
        <taxon>Pyriculariaceae</taxon>
        <taxon>Pyricularia</taxon>
    </lineage>
</organism>
<reference evidence="2 3" key="1">
    <citation type="journal article" date="2019" name="Mol. Biol. Evol.">
        <title>Blast fungal genomes show frequent chromosomal changes, gene gains and losses, and effector gene turnover.</title>
        <authorList>
            <person name="Gomez Luciano L.B."/>
            <person name="Jason Tsai I."/>
            <person name="Chuma I."/>
            <person name="Tosa Y."/>
            <person name="Chen Y.H."/>
            <person name="Li J.Y."/>
            <person name="Li M.Y."/>
            <person name="Jade Lu M.Y."/>
            <person name="Nakayashiki H."/>
            <person name="Li W.H."/>
        </authorList>
    </citation>
    <scope>NUCLEOTIDE SEQUENCE [LARGE SCALE GENOMIC DNA]</scope>
    <source>
        <strain evidence="2">MZ5-1-6</strain>
    </source>
</reference>
<dbReference type="VEuPathDB" id="FungiDB:M_BR32_EuGene_00048221"/>
<feature type="region of interest" description="Disordered" evidence="1">
    <location>
        <begin position="171"/>
        <end position="241"/>
    </location>
</feature>
<feature type="compositionally biased region" description="Basic and acidic residues" evidence="1">
    <location>
        <begin position="219"/>
        <end position="230"/>
    </location>
</feature>
<evidence type="ECO:0000313" key="2">
    <source>
        <dbReference type="EMBL" id="QBZ59322.1"/>
    </source>
</evidence>
<feature type="region of interest" description="Disordered" evidence="1">
    <location>
        <begin position="15"/>
        <end position="115"/>
    </location>
</feature>
<protein>
    <submittedName>
        <fullName evidence="2">Uncharacterized protein</fullName>
    </submittedName>
</protein>
<dbReference type="EMBL" id="CP034206">
    <property type="protein sequence ID" value="QBZ59322.1"/>
    <property type="molecule type" value="Genomic_DNA"/>
</dbReference>
<gene>
    <name evidence="2" type="ORF">PoMZ_04283</name>
</gene>
<dbReference type="Proteomes" id="UP000294847">
    <property type="component" value="Chromosome 3"/>
</dbReference>
<dbReference type="AlphaFoldDB" id="A0A4P7NBT7"/>
<name>A0A4P7NBT7_PYROR</name>